<dbReference type="EMBL" id="ACXX02000007">
    <property type="protein sequence ID" value="EGD47563.1"/>
    <property type="molecule type" value="Genomic_DNA"/>
</dbReference>
<dbReference type="PROSITE" id="PS01124">
    <property type="entry name" value="HTH_ARAC_FAMILY_2"/>
    <property type="match status" value="1"/>
</dbReference>
<dbReference type="GO" id="GO:0043565">
    <property type="term" value="F:sequence-specific DNA binding"/>
    <property type="evidence" value="ECO:0007669"/>
    <property type="project" value="InterPro"/>
</dbReference>
<dbReference type="Proteomes" id="UP000003860">
    <property type="component" value="Unassembled WGS sequence"/>
</dbReference>
<evidence type="ECO:0000256" key="3">
    <source>
        <dbReference type="ARBA" id="ARBA00023163"/>
    </source>
</evidence>
<dbReference type="PROSITE" id="PS00041">
    <property type="entry name" value="HTH_ARAC_FAMILY_1"/>
    <property type="match status" value="1"/>
</dbReference>
<dbReference type="STRING" id="588581.Cpap_1756"/>
<keyword evidence="3" id="KW-0804">Transcription</keyword>
<proteinExistence type="predicted"/>
<dbReference type="AlphaFoldDB" id="F1TDC5"/>
<dbReference type="InterPro" id="IPR009057">
    <property type="entry name" value="Homeodomain-like_sf"/>
</dbReference>
<evidence type="ECO:0000256" key="2">
    <source>
        <dbReference type="ARBA" id="ARBA00023125"/>
    </source>
</evidence>
<sequence>MSHIKNEIHEALLNKNGFYRDLNSYYFNCEGSCFTLLPDKGKGHYWFYSYKNIFLISVLDFVLYEDLFIEYPNGNYLSLSYYESISGTEFEPYYKFAAPCLKGHFCNNNPYKCIFHKNIPVRCISLIVTPEYCKEYIHAKNSQQYKNLAKAFSNLDSVPDFPELIYLLNQIKNCRFSGISAKLYYESKVMEAISMIVQKINATASSSSAKRVAPQDFESLVSVTKYIDKHFPLEIKLDALSKIACMGTTKLKYTFKAVYNCTISDYILNKRLKKAEYLLSSTDLSISQISQSIGYKKAGSFSEIFRKNTGLLPNEYRKLSSYNSYSPYKPLDELNFQ</sequence>
<dbReference type="GO" id="GO:0003700">
    <property type="term" value="F:DNA-binding transcription factor activity"/>
    <property type="evidence" value="ECO:0007669"/>
    <property type="project" value="InterPro"/>
</dbReference>
<dbReference type="InterPro" id="IPR018060">
    <property type="entry name" value="HTH_AraC"/>
</dbReference>
<evidence type="ECO:0000256" key="1">
    <source>
        <dbReference type="ARBA" id="ARBA00023015"/>
    </source>
</evidence>
<dbReference type="SUPFAM" id="SSF46689">
    <property type="entry name" value="Homeodomain-like"/>
    <property type="match status" value="1"/>
</dbReference>
<name>F1TDC5_9FIRM</name>
<reference evidence="5" key="2">
    <citation type="submission" date="2011-01" db="EMBL/GenBank/DDBJ databases">
        <title>The Non-contiguous Finished genome of Clostridium papyrosolvens.</title>
        <authorList>
            <person name="Lucas S."/>
            <person name="Copeland A."/>
            <person name="Lapidus A."/>
            <person name="Cheng J.-F."/>
            <person name="Goodwin L."/>
            <person name="Pitluck S."/>
            <person name="Misra M."/>
            <person name="Chertkov O."/>
            <person name="Detter J.C."/>
            <person name="Han C."/>
            <person name="Tapia R."/>
            <person name="Land M."/>
            <person name="Hauser L."/>
            <person name="Kyrpides N."/>
            <person name="Ivanova N."/>
            <person name="Pagani I."/>
            <person name="Mouttaki H."/>
            <person name="He Z."/>
            <person name="Zhou J."/>
            <person name="Hemme C.L."/>
            <person name="Woyke T."/>
        </authorList>
    </citation>
    <scope>NUCLEOTIDE SEQUENCE [LARGE SCALE GENOMIC DNA]</scope>
    <source>
        <strain evidence="5">DSM 2782</strain>
    </source>
</reference>
<reference evidence="5" key="1">
    <citation type="submission" date="2009-07" db="EMBL/GenBank/DDBJ databases">
        <authorList>
            <consortium name="US DOE Joint Genome Institute (JGI-PGF)"/>
            <person name="Lucas S."/>
            <person name="Copeland A."/>
            <person name="Lapidus A."/>
            <person name="Glavina del Rio T."/>
            <person name="Tice H."/>
            <person name="Bruce D."/>
            <person name="Goodwin L."/>
            <person name="Pitluck S."/>
            <person name="Larimer F."/>
            <person name="Land M.L."/>
            <person name="Mouttaki H."/>
            <person name="He Z."/>
            <person name="Zhou J."/>
            <person name="Hemme C.L."/>
        </authorList>
    </citation>
    <scope>NUCLEOTIDE SEQUENCE</scope>
    <source>
        <strain evidence="5">DSM 2782</strain>
    </source>
</reference>
<dbReference type="InterPro" id="IPR053142">
    <property type="entry name" value="PchR_regulatory_protein"/>
</dbReference>
<dbReference type="SMART" id="SM00342">
    <property type="entry name" value="HTH_ARAC"/>
    <property type="match status" value="1"/>
</dbReference>
<feature type="domain" description="HTH araC/xylS-type" evidence="4">
    <location>
        <begin position="221"/>
        <end position="319"/>
    </location>
</feature>
<gene>
    <name evidence="5" type="ORF">Cpap_1756</name>
</gene>
<evidence type="ECO:0000259" key="4">
    <source>
        <dbReference type="PROSITE" id="PS01124"/>
    </source>
</evidence>
<accession>F1TDC5</accession>
<dbReference type="PANTHER" id="PTHR47893:SF1">
    <property type="entry name" value="REGULATORY PROTEIN PCHR"/>
    <property type="match status" value="1"/>
</dbReference>
<dbReference type="OrthoDB" id="3177689at2"/>
<dbReference type="InterPro" id="IPR020449">
    <property type="entry name" value="Tscrpt_reg_AraC-type_HTH"/>
</dbReference>
<dbReference type="PRINTS" id="PR00032">
    <property type="entry name" value="HTHARAC"/>
</dbReference>
<comment type="caution">
    <text evidence="5">The sequence shown here is derived from an EMBL/GenBank/DDBJ whole genome shotgun (WGS) entry which is preliminary data.</text>
</comment>
<keyword evidence="6" id="KW-1185">Reference proteome</keyword>
<keyword evidence="1" id="KW-0805">Transcription regulation</keyword>
<evidence type="ECO:0000313" key="6">
    <source>
        <dbReference type="Proteomes" id="UP000003860"/>
    </source>
</evidence>
<dbReference type="Gene3D" id="1.10.10.60">
    <property type="entry name" value="Homeodomain-like"/>
    <property type="match status" value="2"/>
</dbReference>
<dbReference type="eggNOG" id="COG2207">
    <property type="taxonomic scope" value="Bacteria"/>
</dbReference>
<dbReference type="InterPro" id="IPR018062">
    <property type="entry name" value="HTH_AraC-typ_CS"/>
</dbReference>
<dbReference type="RefSeq" id="WP_004619461.1">
    <property type="nucleotide sequence ID" value="NZ_ACXX02000007.1"/>
</dbReference>
<evidence type="ECO:0000313" key="5">
    <source>
        <dbReference type="EMBL" id="EGD47563.1"/>
    </source>
</evidence>
<dbReference type="PANTHER" id="PTHR47893">
    <property type="entry name" value="REGULATORY PROTEIN PCHR"/>
    <property type="match status" value="1"/>
</dbReference>
<dbReference type="Pfam" id="PF12833">
    <property type="entry name" value="HTH_18"/>
    <property type="match status" value="1"/>
</dbReference>
<protein>
    <submittedName>
        <fullName evidence="5">Transcriptional regulator, AraC family</fullName>
    </submittedName>
</protein>
<organism evidence="5 6">
    <name type="scientific">Ruminiclostridium papyrosolvens DSM 2782</name>
    <dbReference type="NCBI Taxonomy" id="588581"/>
    <lineage>
        <taxon>Bacteria</taxon>
        <taxon>Bacillati</taxon>
        <taxon>Bacillota</taxon>
        <taxon>Clostridia</taxon>
        <taxon>Eubacteriales</taxon>
        <taxon>Oscillospiraceae</taxon>
        <taxon>Ruminiclostridium</taxon>
    </lineage>
</organism>
<keyword evidence="2" id="KW-0238">DNA-binding</keyword>